<dbReference type="PROSITE" id="PS51462">
    <property type="entry name" value="NUDIX"/>
    <property type="match status" value="1"/>
</dbReference>
<sequence>MTEWLAIFDEHGQKIGVKSRTEVHKEGDWHETFHCWFVEAAPEGNYLYFQQRSYQKKEFPGKFDITAAGHILADEDRLWGGLRELQEELGLMLTERDLAYLGYVKEEFQDRHLIDKEFCHIYGYQVQAPMLLAIGNEVQCVVKVDMGAFERLLQGKVDKVRALPVAPLPHLVMELGLDDFAPHEPHYFAHVIKELTRFIK</sequence>
<gene>
    <name evidence="2" type="ORF">ACFQNG_01265</name>
</gene>
<dbReference type="Pfam" id="PF00293">
    <property type="entry name" value="NUDIX"/>
    <property type="match status" value="1"/>
</dbReference>
<evidence type="ECO:0000259" key="1">
    <source>
        <dbReference type="PROSITE" id="PS51462"/>
    </source>
</evidence>
<dbReference type="Gene3D" id="3.90.79.10">
    <property type="entry name" value="Nucleoside Triphosphate Pyrophosphohydrolase"/>
    <property type="match status" value="1"/>
</dbReference>
<dbReference type="SUPFAM" id="SSF55811">
    <property type="entry name" value="Nudix"/>
    <property type="match status" value="1"/>
</dbReference>
<evidence type="ECO:0000313" key="2">
    <source>
        <dbReference type="EMBL" id="MFC7439795.1"/>
    </source>
</evidence>
<protein>
    <submittedName>
        <fullName evidence="2">NUDIX domain-containing protein</fullName>
    </submittedName>
</protein>
<reference evidence="3" key="1">
    <citation type="journal article" date="2019" name="Int. J. Syst. Evol. Microbiol.">
        <title>The Global Catalogue of Microorganisms (GCM) 10K type strain sequencing project: providing services to taxonomists for standard genome sequencing and annotation.</title>
        <authorList>
            <consortium name="The Broad Institute Genomics Platform"/>
            <consortium name="The Broad Institute Genome Sequencing Center for Infectious Disease"/>
            <person name="Wu L."/>
            <person name="Ma J."/>
        </authorList>
    </citation>
    <scope>NUCLEOTIDE SEQUENCE [LARGE SCALE GENOMIC DNA]</scope>
    <source>
        <strain evidence="3">CGMCC 1.12942</strain>
    </source>
</reference>
<proteinExistence type="predicted"/>
<feature type="domain" description="Nudix hydrolase" evidence="1">
    <location>
        <begin position="28"/>
        <end position="173"/>
    </location>
</feature>
<dbReference type="PANTHER" id="PTHR10885:SF0">
    <property type="entry name" value="ISOPENTENYL-DIPHOSPHATE DELTA-ISOMERASE"/>
    <property type="match status" value="1"/>
</dbReference>
<name>A0ABW2RFW1_9BACL</name>
<dbReference type="InterPro" id="IPR015797">
    <property type="entry name" value="NUDIX_hydrolase-like_dom_sf"/>
</dbReference>
<comment type="caution">
    <text evidence="2">The sequence shown here is derived from an EMBL/GenBank/DDBJ whole genome shotgun (WGS) entry which is preliminary data.</text>
</comment>
<organism evidence="2 3">
    <name type="scientific">Laceyella putida</name>
    <dbReference type="NCBI Taxonomy" id="110101"/>
    <lineage>
        <taxon>Bacteria</taxon>
        <taxon>Bacillati</taxon>
        <taxon>Bacillota</taxon>
        <taxon>Bacilli</taxon>
        <taxon>Bacillales</taxon>
        <taxon>Thermoactinomycetaceae</taxon>
        <taxon>Laceyella</taxon>
    </lineage>
</organism>
<evidence type="ECO:0000313" key="3">
    <source>
        <dbReference type="Proteomes" id="UP001596500"/>
    </source>
</evidence>
<keyword evidence="3" id="KW-1185">Reference proteome</keyword>
<dbReference type="RefSeq" id="WP_379862979.1">
    <property type="nucleotide sequence ID" value="NZ_JBHTBW010000004.1"/>
</dbReference>
<dbReference type="CDD" id="cd04692">
    <property type="entry name" value="NUDIX_Hydrolase"/>
    <property type="match status" value="1"/>
</dbReference>
<dbReference type="InterPro" id="IPR000086">
    <property type="entry name" value="NUDIX_hydrolase_dom"/>
</dbReference>
<accession>A0ABW2RFW1</accession>
<dbReference type="Proteomes" id="UP001596500">
    <property type="component" value="Unassembled WGS sequence"/>
</dbReference>
<dbReference type="EMBL" id="JBHTBW010000004">
    <property type="protein sequence ID" value="MFC7439795.1"/>
    <property type="molecule type" value="Genomic_DNA"/>
</dbReference>
<dbReference type="PANTHER" id="PTHR10885">
    <property type="entry name" value="ISOPENTENYL-DIPHOSPHATE DELTA-ISOMERASE"/>
    <property type="match status" value="1"/>
</dbReference>